<dbReference type="AlphaFoldDB" id="A0A2S3ZZT5"/>
<feature type="transmembrane region" description="Helical" evidence="1">
    <location>
        <begin position="126"/>
        <end position="150"/>
    </location>
</feature>
<feature type="transmembrane region" description="Helical" evidence="1">
    <location>
        <begin position="156"/>
        <end position="174"/>
    </location>
</feature>
<feature type="transmembrane region" description="Helical" evidence="1">
    <location>
        <begin position="238"/>
        <end position="259"/>
    </location>
</feature>
<proteinExistence type="predicted"/>
<keyword evidence="2" id="KW-0732">Signal</keyword>
<keyword evidence="1" id="KW-0472">Membrane</keyword>
<sequence length="281" mass="28627">MTKLIAALAILAALAWAATATASWIAKKKAPLAIGAGRAQIHATPVEQDRAMKKAQWRTVAAIAFAAVMFATLFRLSVGLSGQEGLPVAVTAGLSASGGLLLFSALPATKIPASNTRFPLLPKRAFLLPAAILAAFTAFVITAGLVPGFIAVKNDGVPLLLMAVAFGGSAVLALHRLNTTLALADPRMSAFDRRWRELSARNLLTFTNGALLTYFGTAVILTGLALATAEAEAAFPHWGVAGTAGGAALALAGVVLLALAARGALTIRAATSKSAPTPITA</sequence>
<dbReference type="RefSeq" id="WP_103464565.1">
    <property type="nucleotide sequence ID" value="NZ_PPXC01000003.1"/>
</dbReference>
<feature type="signal peptide" evidence="2">
    <location>
        <begin position="1"/>
        <end position="22"/>
    </location>
</feature>
<gene>
    <name evidence="3" type="ORF">CVS27_04655</name>
</gene>
<name>A0A2S3ZZT5_ARTGL</name>
<feature type="chain" id="PRO_5015647577" evidence="2">
    <location>
        <begin position="23"/>
        <end position="281"/>
    </location>
</feature>
<feature type="transmembrane region" description="Helical" evidence="1">
    <location>
        <begin position="59"/>
        <end position="80"/>
    </location>
</feature>
<evidence type="ECO:0000256" key="1">
    <source>
        <dbReference type="SAM" id="Phobius"/>
    </source>
</evidence>
<feature type="transmembrane region" description="Helical" evidence="1">
    <location>
        <begin position="203"/>
        <end position="226"/>
    </location>
</feature>
<keyword evidence="4" id="KW-1185">Reference proteome</keyword>
<evidence type="ECO:0000313" key="3">
    <source>
        <dbReference type="EMBL" id="POH74519.1"/>
    </source>
</evidence>
<protein>
    <submittedName>
        <fullName evidence="3">Uncharacterized protein</fullName>
    </submittedName>
</protein>
<accession>A0A2S3ZZT5</accession>
<evidence type="ECO:0000313" key="4">
    <source>
        <dbReference type="Proteomes" id="UP000237061"/>
    </source>
</evidence>
<organism evidence="3 4">
    <name type="scientific">Arthrobacter glacialis</name>
    <dbReference type="NCBI Taxonomy" id="1664"/>
    <lineage>
        <taxon>Bacteria</taxon>
        <taxon>Bacillati</taxon>
        <taxon>Actinomycetota</taxon>
        <taxon>Actinomycetes</taxon>
        <taxon>Micrococcales</taxon>
        <taxon>Micrococcaceae</taxon>
        <taxon>Arthrobacter</taxon>
    </lineage>
</organism>
<feature type="transmembrane region" description="Helical" evidence="1">
    <location>
        <begin position="86"/>
        <end position="106"/>
    </location>
</feature>
<dbReference type="EMBL" id="PPXC01000003">
    <property type="protein sequence ID" value="POH74519.1"/>
    <property type="molecule type" value="Genomic_DNA"/>
</dbReference>
<reference evidence="3 4" key="1">
    <citation type="submission" date="2018-01" db="EMBL/GenBank/DDBJ databases">
        <title>Arthrobacter sp. nov., from glaciers in China.</title>
        <authorList>
            <person name="Liu Q."/>
            <person name="Xin Y.-H."/>
        </authorList>
    </citation>
    <scope>NUCLEOTIDE SEQUENCE [LARGE SCALE GENOMIC DNA]</scope>
    <source>
        <strain evidence="3 4">HLT2-12-2</strain>
    </source>
</reference>
<keyword evidence="1" id="KW-0812">Transmembrane</keyword>
<evidence type="ECO:0000256" key="2">
    <source>
        <dbReference type="SAM" id="SignalP"/>
    </source>
</evidence>
<dbReference type="Proteomes" id="UP000237061">
    <property type="component" value="Unassembled WGS sequence"/>
</dbReference>
<comment type="caution">
    <text evidence="3">The sequence shown here is derived from an EMBL/GenBank/DDBJ whole genome shotgun (WGS) entry which is preliminary data.</text>
</comment>
<keyword evidence="1" id="KW-1133">Transmembrane helix</keyword>